<keyword evidence="1" id="KW-0812">Transmembrane</keyword>
<dbReference type="Proteomes" id="UP000642070">
    <property type="component" value="Unassembled WGS sequence"/>
</dbReference>
<keyword evidence="3" id="KW-1185">Reference proteome</keyword>
<feature type="transmembrane region" description="Helical" evidence="1">
    <location>
        <begin position="85"/>
        <end position="103"/>
    </location>
</feature>
<reference evidence="2" key="1">
    <citation type="journal article" date="2014" name="Int. J. Syst. Evol. Microbiol.">
        <title>Complete genome sequence of Corynebacterium casei LMG S-19264T (=DSM 44701T), isolated from a smear-ripened cheese.</title>
        <authorList>
            <consortium name="US DOE Joint Genome Institute (JGI-PGF)"/>
            <person name="Walter F."/>
            <person name="Albersmeier A."/>
            <person name="Kalinowski J."/>
            <person name="Ruckert C."/>
        </authorList>
    </citation>
    <scope>NUCLEOTIDE SEQUENCE</scope>
    <source>
        <strain evidence="2">JCM 19831</strain>
    </source>
</reference>
<organism evidence="2 3">
    <name type="scientific">Dactylosporangium sucinum</name>
    <dbReference type="NCBI Taxonomy" id="1424081"/>
    <lineage>
        <taxon>Bacteria</taxon>
        <taxon>Bacillati</taxon>
        <taxon>Actinomycetota</taxon>
        <taxon>Actinomycetes</taxon>
        <taxon>Micromonosporales</taxon>
        <taxon>Micromonosporaceae</taxon>
        <taxon>Dactylosporangium</taxon>
    </lineage>
</organism>
<dbReference type="AlphaFoldDB" id="A0A917WQP3"/>
<dbReference type="RefSeq" id="WP_190249780.1">
    <property type="nucleotide sequence ID" value="NZ_BMPI01000009.1"/>
</dbReference>
<evidence type="ECO:0000313" key="3">
    <source>
        <dbReference type="Proteomes" id="UP000642070"/>
    </source>
</evidence>
<proteinExistence type="predicted"/>
<accession>A0A917WQP3</accession>
<reference evidence="2" key="2">
    <citation type="submission" date="2020-09" db="EMBL/GenBank/DDBJ databases">
        <authorList>
            <person name="Sun Q."/>
            <person name="Ohkuma M."/>
        </authorList>
    </citation>
    <scope>NUCLEOTIDE SEQUENCE</scope>
    <source>
        <strain evidence="2">JCM 19831</strain>
    </source>
</reference>
<name>A0A917WQP3_9ACTN</name>
<evidence type="ECO:0000256" key="1">
    <source>
        <dbReference type="SAM" id="Phobius"/>
    </source>
</evidence>
<feature type="transmembrane region" description="Helical" evidence="1">
    <location>
        <begin position="16"/>
        <end position="37"/>
    </location>
</feature>
<protein>
    <recommendedName>
        <fullName evidence="4">DUF998 domain-containing protein</fullName>
    </recommendedName>
</protein>
<evidence type="ECO:0008006" key="4">
    <source>
        <dbReference type="Google" id="ProtNLM"/>
    </source>
</evidence>
<dbReference type="EMBL" id="BMPI01000009">
    <property type="protein sequence ID" value="GGM21516.1"/>
    <property type="molecule type" value="Genomic_DNA"/>
</dbReference>
<evidence type="ECO:0000313" key="2">
    <source>
        <dbReference type="EMBL" id="GGM21516.1"/>
    </source>
</evidence>
<feature type="transmembrane region" description="Helical" evidence="1">
    <location>
        <begin position="57"/>
        <end position="78"/>
    </location>
</feature>
<comment type="caution">
    <text evidence="2">The sequence shown here is derived from an EMBL/GenBank/DDBJ whole genome shotgun (WGS) entry which is preliminary data.</text>
</comment>
<dbReference type="Pfam" id="PF06197">
    <property type="entry name" value="DUF998"/>
    <property type="match status" value="1"/>
</dbReference>
<keyword evidence="1" id="KW-0472">Membrane</keyword>
<sequence length="203" mass="20834">MTTAVNVRPSVATRPLLLAGAVAGPLFLVVVLIQAYTRDGFDPARHPLSSLALGPMGWVQVANFIACGLLGLAGAVGLHRALGGWGPVLVGGGGAGLLVAGLFRTDPVNGYPAGAADTVTWHGTVHSMGPAVAGLTGLVAFVVFARRFARRQERGWLAWTVVAPVAVLAADVAAFAAGDFRLLVVAQAVATAWTTTLYGKMLR</sequence>
<gene>
    <name evidence="2" type="ORF">GCM10007977_023280</name>
</gene>
<keyword evidence="1" id="KW-1133">Transmembrane helix</keyword>
<feature type="transmembrane region" description="Helical" evidence="1">
    <location>
        <begin position="123"/>
        <end position="144"/>
    </location>
</feature>
<dbReference type="InterPro" id="IPR009339">
    <property type="entry name" value="DUF998"/>
</dbReference>
<feature type="transmembrane region" description="Helical" evidence="1">
    <location>
        <begin position="156"/>
        <end position="176"/>
    </location>
</feature>